<dbReference type="EMBL" id="JADNRY010000096">
    <property type="protein sequence ID" value="KAF9065911.1"/>
    <property type="molecule type" value="Genomic_DNA"/>
</dbReference>
<evidence type="ECO:0000256" key="1">
    <source>
        <dbReference type="SAM" id="MobiDB-lite"/>
    </source>
</evidence>
<comment type="caution">
    <text evidence="2">The sequence shown here is derived from an EMBL/GenBank/DDBJ whole genome shotgun (WGS) entry which is preliminary data.</text>
</comment>
<sequence>MDEPAWRLNIRWEINTQSGGFGRIQHSFDTYKTLPSLRSESGIKPRVSTSKTIASPSKDSAQVSPEAIEAPLLNKLQACVSKIPPNFESARPGDKLAGLAVGEPPGGIVVEDKSELWEIWDPILDGLL</sequence>
<evidence type="ECO:0000313" key="3">
    <source>
        <dbReference type="Proteomes" id="UP000772434"/>
    </source>
</evidence>
<dbReference type="AlphaFoldDB" id="A0A9P5U4G5"/>
<accession>A0A9P5U4G5</accession>
<keyword evidence="3" id="KW-1185">Reference proteome</keyword>
<feature type="compositionally biased region" description="Polar residues" evidence="1">
    <location>
        <begin position="47"/>
        <end position="63"/>
    </location>
</feature>
<proteinExistence type="predicted"/>
<gene>
    <name evidence="2" type="ORF">BDP27DRAFT_1366072</name>
</gene>
<evidence type="ECO:0000313" key="2">
    <source>
        <dbReference type="EMBL" id="KAF9065911.1"/>
    </source>
</evidence>
<organism evidence="2 3">
    <name type="scientific">Rhodocollybia butyracea</name>
    <dbReference type="NCBI Taxonomy" id="206335"/>
    <lineage>
        <taxon>Eukaryota</taxon>
        <taxon>Fungi</taxon>
        <taxon>Dikarya</taxon>
        <taxon>Basidiomycota</taxon>
        <taxon>Agaricomycotina</taxon>
        <taxon>Agaricomycetes</taxon>
        <taxon>Agaricomycetidae</taxon>
        <taxon>Agaricales</taxon>
        <taxon>Marasmiineae</taxon>
        <taxon>Omphalotaceae</taxon>
        <taxon>Rhodocollybia</taxon>
    </lineage>
</organism>
<dbReference type="Proteomes" id="UP000772434">
    <property type="component" value="Unassembled WGS sequence"/>
</dbReference>
<dbReference type="OrthoDB" id="3121405at2759"/>
<reference evidence="2" key="1">
    <citation type="submission" date="2020-11" db="EMBL/GenBank/DDBJ databases">
        <authorList>
            <consortium name="DOE Joint Genome Institute"/>
            <person name="Ahrendt S."/>
            <person name="Riley R."/>
            <person name="Andreopoulos W."/>
            <person name="Labutti K."/>
            <person name="Pangilinan J."/>
            <person name="Ruiz-Duenas F.J."/>
            <person name="Barrasa J.M."/>
            <person name="Sanchez-Garcia M."/>
            <person name="Camarero S."/>
            <person name="Miyauchi S."/>
            <person name="Serrano A."/>
            <person name="Linde D."/>
            <person name="Babiker R."/>
            <person name="Drula E."/>
            <person name="Ayuso-Fernandez I."/>
            <person name="Pacheco R."/>
            <person name="Padilla G."/>
            <person name="Ferreira P."/>
            <person name="Barriuso J."/>
            <person name="Kellner H."/>
            <person name="Castanera R."/>
            <person name="Alfaro M."/>
            <person name="Ramirez L."/>
            <person name="Pisabarro A.G."/>
            <person name="Kuo A."/>
            <person name="Tritt A."/>
            <person name="Lipzen A."/>
            <person name="He G."/>
            <person name="Yan M."/>
            <person name="Ng V."/>
            <person name="Cullen D."/>
            <person name="Martin F."/>
            <person name="Rosso M.-N."/>
            <person name="Henrissat B."/>
            <person name="Hibbett D."/>
            <person name="Martinez A.T."/>
            <person name="Grigoriev I.V."/>
        </authorList>
    </citation>
    <scope>NUCLEOTIDE SEQUENCE</scope>
    <source>
        <strain evidence="2">AH 40177</strain>
    </source>
</reference>
<feature type="region of interest" description="Disordered" evidence="1">
    <location>
        <begin position="42"/>
        <end position="63"/>
    </location>
</feature>
<name>A0A9P5U4G5_9AGAR</name>
<protein>
    <submittedName>
        <fullName evidence="2">Uncharacterized protein</fullName>
    </submittedName>
</protein>